<evidence type="ECO:0000256" key="9">
    <source>
        <dbReference type="ARBA" id="ARBA00023040"/>
    </source>
</evidence>
<comment type="subcellular location">
    <subcellularLocation>
        <location evidence="1">Cell membrane</location>
        <topology evidence="1">Multi-pass membrane protein</topology>
    </subcellularLocation>
    <subcellularLocation>
        <location evidence="18">Synapse</location>
        <location evidence="18">Synaptosome</location>
    </subcellularLocation>
</comment>
<feature type="transmembrane region" description="Helical" evidence="20">
    <location>
        <begin position="142"/>
        <end position="162"/>
    </location>
</feature>
<dbReference type="PANTHER" id="PTHR24247:SF31">
    <property type="entry name" value="5-HYDROXYTRYPTAMINE RECEPTOR 2B"/>
    <property type="match status" value="1"/>
</dbReference>
<dbReference type="GO" id="GO:0005886">
    <property type="term" value="C:plasma membrane"/>
    <property type="evidence" value="ECO:0007669"/>
    <property type="project" value="UniProtKB-SubCell"/>
</dbReference>
<evidence type="ECO:0000256" key="16">
    <source>
        <dbReference type="ARBA" id="ARBA00023288"/>
    </source>
</evidence>
<organism evidence="22 23">
    <name type="scientific">Gouania willdenowi</name>
    <name type="common">Blunt-snouted clingfish</name>
    <name type="synonym">Lepadogaster willdenowi</name>
    <dbReference type="NCBI Taxonomy" id="441366"/>
    <lineage>
        <taxon>Eukaryota</taxon>
        <taxon>Metazoa</taxon>
        <taxon>Chordata</taxon>
        <taxon>Craniata</taxon>
        <taxon>Vertebrata</taxon>
        <taxon>Euteleostomi</taxon>
        <taxon>Actinopterygii</taxon>
        <taxon>Neopterygii</taxon>
        <taxon>Teleostei</taxon>
        <taxon>Neoteleostei</taxon>
        <taxon>Acanthomorphata</taxon>
        <taxon>Ovalentaria</taxon>
        <taxon>Blenniimorphae</taxon>
        <taxon>Blenniiformes</taxon>
        <taxon>Gobiesocoidei</taxon>
        <taxon>Gobiesocidae</taxon>
        <taxon>Gobiesocinae</taxon>
        <taxon>Gouania</taxon>
    </lineage>
</organism>
<name>A0A8C5GNN8_GOUWI</name>
<feature type="transmembrane region" description="Helical" evidence="20">
    <location>
        <begin position="348"/>
        <end position="367"/>
    </location>
</feature>
<evidence type="ECO:0000256" key="13">
    <source>
        <dbReference type="ARBA" id="ARBA00023170"/>
    </source>
</evidence>
<dbReference type="PRINTS" id="PR00237">
    <property type="entry name" value="GPCRRHODOPSN"/>
</dbReference>
<evidence type="ECO:0000256" key="18">
    <source>
        <dbReference type="ARBA" id="ARBA00034102"/>
    </source>
</evidence>
<dbReference type="RefSeq" id="XP_028299661.1">
    <property type="nucleotide sequence ID" value="XM_028443860.1"/>
</dbReference>
<feature type="transmembrane region" description="Helical" evidence="20">
    <location>
        <begin position="99"/>
        <end position="121"/>
    </location>
</feature>
<dbReference type="InterPro" id="IPR000276">
    <property type="entry name" value="GPCR_Rhodpsn"/>
</dbReference>
<evidence type="ECO:0000256" key="3">
    <source>
        <dbReference type="ARBA" id="ARBA00022475"/>
    </source>
</evidence>
<evidence type="ECO:0000256" key="5">
    <source>
        <dbReference type="ARBA" id="ARBA00022610"/>
    </source>
</evidence>
<keyword evidence="8" id="KW-0770">Synapse</keyword>
<dbReference type="GO" id="GO:0007187">
    <property type="term" value="P:G protein-coupled receptor signaling pathway, coupled to cyclic nucleotide second messenger"/>
    <property type="evidence" value="ECO:0007669"/>
    <property type="project" value="TreeGrafter"/>
</dbReference>
<evidence type="ECO:0000256" key="8">
    <source>
        <dbReference type="ARBA" id="ARBA00023018"/>
    </source>
</evidence>
<dbReference type="GO" id="GO:0006939">
    <property type="term" value="P:smooth muscle contraction"/>
    <property type="evidence" value="ECO:0007669"/>
    <property type="project" value="InterPro"/>
</dbReference>
<accession>A0A8C5GNN8</accession>
<evidence type="ECO:0000256" key="2">
    <source>
        <dbReference type="ARBA" id="ARBA00017581"/>
    </source>
</evidence>
<evidence type="ECO:0000313" key="23">
    <source>
        <dbReference type="Proteomes" id="UP000694680"/>
    </source>
</evidence>
<evidence type="ECO:0000256" key="1">
    <source>
        <dbReference type="ARBA" id="ARBA00004651"/>
    </source>
</evidence>
<dbReference type="PANTHER" id="PTHR24247">
    <property type="entry name" value="5-HYDROXYTRYPTAMINE RECEPTOR"/>
    <property type="match status" value="1"/>
</dbReference>
<keyword evidence="5" id="KW-0085">Behavior</keyword>
<dbReference type="PROSITE" id="PS50262">
    <property type="entry name" value="G_PROTEIN_RECEP_F1_2"/>
    <property type="match status" value="1"/>
</dbReference>
<evidence type="ECO:0000256" key="19">
    <source>
        <dbReference type="RuleBase" id="RU000688"/>
    </source>
</evidence>
<keyword evidence="7 20" id="KW-1133">Transmembrane helix</keyword>
<feature type="transmembrane region" description="Helical" evidence="20">
    <location>
        <begin position="26"/>
        <end position="49"/>
    </location>
</feature>
<keyword evidence="16" id="KW-0449">Lipoprotein</keyword>
<keyword evidence="9 19" id="KW-0297">G-protein coupled receptor</keyword>
<keyword evidence="4" id="KW-0771">Synaptosome</keyword>
<dbReference type="InterPro" id="IPR000482">
    <property type="entry name" value="5HT2B_rcpt"/>
</dbReference>
<feature type="transmembrane region" description="Helical" evidence="20">
    <location>
        <begin position="61"/>
        <end position="87"/>
    </location>
</feature>
<evidence type="ECO:0000256" key="17">
    <source>
        <dbReference type="ARBA" id="ARBA00032260"/>
    </source>
</evidence>
<dbReference type="PRINTS" id="PR01101">
    <property type="entry name" value="5HTRECEPTOR"/>
</dbReference>
<evidence type="ECO:0000256" key="7">
    <source>
        <dbReference type="ARBA" id="ARBA00022989"/>
    </source>
</evidence>
<dbReference type="GO" id="GO:0007210">
    <property type="term" value="P:serotonin receptor signaling pathway"/>
    <property type="evidence" value="ECO:0007669"/>
    <property type="project" value="TreeGrafter"/>
</dbReference>
<evidence type="ECO:0000313" key="22">
    <source>
        <dbReference type="Ensembl" id="ENSGWIP00000033111.1"/>
    </source>
</evidence>
<keyword evidence="23" id="KW-1185">Reference proteome</keyword>
<gene>
    <name evidence="22" type="primary">htr2b</name>
</gene>
<evidence type="ECO:0000256" key="10">
    <source>
        <dbReference type="ARBA" id="ARBA00023136"/>
    </source>
</evidence>
<dbReference type="PROSITE" id="PS00237">
    <property type="entry name" value="G_PROTEIN_RECEP_F1_1"/>
    <property type="match status" value="1"/>
</dbReference>
<keyword evidence="6 19" id="KW-0812">Transmembrane</keyword>
<dbReference type="GO" id="GO:0007208">
    <property type="term" value="P:phospholipase C-activating serotonin receptor signaling pathway"/>
    <property type="evidence" value="ECO:0007669"/>
    <property type="project" value="TreeGrafter"/>
</dbReference>
<sequence length="472" mass="53434">MSQLAVAQLEANGSHAGVVPETQLKWAALLIVMVIIPTIGGNILVILAVSLEKKLQNATNYFLMSLAVADLLVGLLVMPIALVTVLYNSGWPLPEFLCPIWLFLDVLFSTASIMHLCAISLDRYIAIKRPIQHSQYKSRAKAMVKIALVWLISICIAIPIPIKGLQNYHLPNNITFNSNHNCLLKTDTFYEFIMFGSLAAFFVPLTIMMVIYLLTVQILRKKVYLLRSKVTQRFGYPTVSTVFRKEQVMTSPQTEQNKMLDCRLLRMQEKLNAGLRNSPTGNDMTFRRMSTMGKRSMQTLSNEQRASKVLGIVFLLFVIMWCPFFITNITSVLCSRCDADVISQLMEIFVWVGYVSSGINPLVYTLFNKTFRESFTRYITCKYKTCTSHRPHRHQMSGADWTLTRISFKSSMTENSKLFMKREMKNGIEAVTNRSPLRCQQTATKSGGAVVFDTLLLSENNHGKCIEHVSCV</sequence>
<reference evidence="22" key="1">
    <citation type="submission" date="2020-06" db="EMBL/GenBank/DDBJ databases">
        <authorList>
            <consortium name="Wellcome Sanger Institute Data Sharing"/>
        </authorList>
    </citation>
    <scope>NUCLEOTIDE SEQUENCE [LARGE SCALE GENOMIC DNA]</scope>
</reference>
<evidence type="ECO:0000259" key="21">
    <source>
        <dbReference type="PROSITE" id="PS50262"/>
    </source>
</evidence>
<feature type="domain" description="G-protein coupled receptors family 1 profile" evidence="21">
    <location>
        <begin position="41"/>
        <end position="364"/>
    </location>
</feature>
<dbReference type="GO" id="GO:0007268">
    <property type="term" value="P:chemical synaptic transmission"/>
    <property type="evidence" value="ECO:0007669"/>
    <property type="project" value="TreeGrafter"/>
</dbReference>
<feature type="transmembrane region" description="Helical" evidence="20">
    <location>
        <begin position="193"/>
        <end position="219"/>
    </location>
</feature>
<dbReference type="GO" id="GO:0007507">
    <property type="term" value="P:heart development"/>
    <property type="evidence" value="ECO:0007669"/>
    <property type="project" value="InterPro"/>
</dbReference>
<dbReference type="Proteomes" id="UP000694680">
    <property type="component" value="Chromosome 4"/>
</dbReference>
<evidence type="ECO:0000256" key="4">
    <source>
        <dbReference type="ARBA" id="ARBA00022599"/>
    </source>
</evidence>
<evidence type="ECO:0000256" key="11">
    <source>
        <dbReference type="ARBA" id="ARBA00023139"/>
    </source>
</evidence>
<dbReference type="SUPFAM" id="SSF81321">
    <property type="entry name" value="Family A G protein-coupled receptor-like"/>
    <property type="match status" value="1"/>
</dbReference>
<keyword evidence="11" id="KW-0564">Palmitate</keyword>
<dbReference type="GO" id="GO:0050795">
    <property type="term" value="P:regulation of behavior"/>
    <property type="evidence" value="ECO:0007669"/>
    <property type="project" value="InterPro"/>
</dbReference>
<dbReference type="GO" id="GO:0051209">
    <property type="term" value="P:release of sequestered calcium ion into cytosol"/>
    <property type="evidence" value="ECO:0007669"/>
    <property type="project" value="TreeGrafter"/>
</dbReference>
<comment type="similarity">
    <text evidence="19">Belongs to the G-protein coupled receptor 1 family.</text>
</comment>
<proteinExistence type="inferred from homology"/>
<keyword evidence="13 19" id="KW-0675">Receptor</keyword>
<dbReference type="InterPro" id="IPR017452">
    <property type="entry name" value="GPCR_Rhodpsn_7TM"/>
</dbReference>
<reference evidence="22" key="2">
    <citation type="submission" date="2025-08" db="UniProtKB">
        <authorList>
            <consortium name="Ensembl"/>
        </authorList>
    </citation>
    <scope>IDENTIFICATION</scope>
</reference>
<keyword evidence="14" id="KW-0325">Glycoprotein</keyword>
<dbReference type="GO" id="GO:0042310">
    <property type="term" value="P:vasoconstriction"/>
    <property type="evidence" value="ECO:0007669"/>
    <property type="project" value="InterPro"/>
</dbReference>
<dbReference type="Ensembl" id="ENSGWIT00000036014.1">
    <property type="protein sequence ID" value="ENSGWIP00000033111.1"/>
    <property type="gene ID" value="ENSGWIG00000017007.1"/>
</dbReference>
<dbReference type="GO" id="GO:0030425">
    <property type="term" value="C:dendrite"/>
    <property type="evidence" value="ECO:0007669"/>
    <property type="project" value="TreeGrafter"/>
</dbReference>
<evidence type="ECO:0000256" key="12">
    <source>
        <dbReference type="ARBA" id="ARBA00023157"/>
    </source>
</evidence>
<dbReference type="Gene3D" id="1.20.1070.10">
    <property type="entry name" value="Rhodopsin 7-helix transmembrane proteins"/>
    <property type="match status" value="1"/>
</dbReference>
<dbReference type="OrthoDB" id="8710314at2759"/>
<dbReference type="InterPro" id="IPR002231">
    <property type="entry name" value="5HT_rcpt"/>
</dbReference>
<dbReference type="GO" id="GO:0045202">
    <property type="term" value="C:synapse"/>
    <property type="evidence" value="ECO:0007669"/>
    <property type="project" value="UniProtKB-SubCell"/>
</dbReference>
<feature type="transmembrane region" description="Helical" evidence="20">
    <location>
        <begin position="309"/>
        <end position="328"/>
    </location>
</feature>
<dbReference type="GeneID" id="114461627"/>
<keyword evidence="3" id="KW-1003">Cell membrane</keyword>
<dbReference type="Pfam" id="PF00001">
    <property type="entry name" value="7tm_1"/>
    <property type="match status" value="1"/>
</dbReference>
<keyword evidence="15 19" id="KW-0807">Transducer</keyword>
<keyword evidence="10 20" id="KW-0472">Membrane</keyword>
<evidence type="ECO:0000256" key="15">
    <source>
        <dbReference type="ARBA" id="ARBA00023224"/>
    </source>
</evidence>
<dbReference type="CTD" id="3357"/>
<dbReference type="GO" id="GO:0030594">
    <property type="term" value="F:neurotransmitter receptor activity"/>
    <property type="evidence" value="ECO:0007669"/>
    <property type="project" value="TreeGrafter"/>
</dbReference>
<dbReference type="GO" id="GO:0004993">
    <property type="term" value="F:G protein-coupled serotonin receptor activity"/>
    <property type="evidence" value="ECO:0007669"/>
    <property type="project" value="InterPro"/>
</dbReference>
<keyword evidence="12" id="KW-1015">Disulfide bond</keyword>
<dbReference type="SMART" id="SM01381">
    <property type="entry name" value="7TM_GPCR_Srsx"/>
    <property type="match status" value="1"/>
</dbReference>
<evidence type="ECO:0000256" key="14">
    <source>
        <dbReference type="ARBA" id="ARBA00023180"/>
    </source>
</evidence>
<evidence type="ECO:0000256" key="20">
    <source>
        <dbReference type="SAM" id="Phobius"/>
    </source>
</evidence>
<dbReference type="AlphaFoldDB" id="A0A8C5GNN8"/>
<evidence type="ECO:0000256" key="6">
    <source>
        <dbReference type="ARBA" id="ARBA00022692"/>
    </source>
</evidence>
<dbReference type="PRINTS" id="PR00651">
    <property type="entry name" value="5HT2BRECEPTR"/>
</dbReference>
<reference evidence="22" key="3">
    <citation type="submission" date="2025-09" db="UniProtKB">
        <authorList>
            <consortium name="Ensembl"/>
        </authorList>
    </citation>
    <scope>IDENTIFICATION</scope>
</reference>
<protein>
    <recommendedName>
        <fullName evidence="2">5-hydroxytryptamine receptor 2B</fullName>
    </recommendedName>
    <alternativeName>
        <fullName evidence="17">Serotonin receptor 2B</fullName>
    </alternativeName>
</protein>